<dbReference type="AlphaFoldDB" id="A0A644US34"/>
<gene>
    <name evidence="1" type="ORF">SDC9_27809</name>
</gene>
<comment type="caution">
    <text evidence="1">The sequence shown here is derived from an EMBL/GenBank/DDBJ whole genome shotgun (WGS) entry which is preliminary data.</text>
</comment>
<organism evidence="1">
    <name type="scientific">bioreactor metagenome</name>
    <dbReference type="NCBI Taxonomy" id="1076179"/>
    <lineage>
        <taxon>unclassified sequences</taxon>
        <taxon>metagenomes</taxon>
        <taxon>ecological metagenomes</taxon>
    </lineage>
</organism>
<dbReference type="Pfam" id="PF13483">
    <property type="entry name" value="Lactamase_B_3"/>
    <property type="match status" value="1"/>
</dbReference>
<dbReference type="Gene3D" id="3.60.15.10">
    <property type="entry name" value="Ribonuclease Z/Hydroxyacylglutathione hydrolase-like"/>
    <property type="match status" value="1"/>
</dbReference>
<accession>A0A644US34</accession>
<evidence type="ECO:0000313" key="1">
    <source>
        <dbReference type="EMBL" id="MPL81878.1"/>
    </source>
</evidence>
<dbReference type="InterPro" id="IPR050114">
    <property type="entry name" value="UPF0173_UPF0282_UlaG_hydrolase"/>
</dbReference>
<evidence type="ECO:0008006" key="2">
    <source>
        <dbReference type="Google" id="ProtNLM"/>
    </source>
</evidence>
<dbReference type="EMBL" id="VSSQ01000156">
    <property type="protein sequence ID" value="MPL81878.1"/>
    <property type="molecule type" value="Genomic_DNA"/>
</dbReference>
<reference evidence="1" key="1">
    <citation type="submission" date="2019-08" db="EMBL/GenBank/DDBJ databases">
        <authorList>
            <person name="Kucharzyk K."/>
            <person name="Murdoch R.W."/>
            <person name="Higgins S."/>
            <person name="Loffler F."/>
        </authorList>
    </citation>
    <scope>NUCLEOTIDE SEQUENCE</scope>
</reference>
<dbReference type="PANTHER" id="PTHR43546">
    <property type="entry name" value="UPF0173 METAL-DEPENDENT HYDROLASE MJ1163-RELATED"/>
    <property type="match status" value="1"/>
</dbReference>
<sequence>MSVIMCGKIYMLLCCLLCVTWIQASPFEKDSFKTKEGYELSIHFIKHGTLMLTYRDAVIQIDPVSSYADYSKLPKADILLITHEHGDHLDKKAVDQTVKEGTVLIANESSVKILDKGSVMKNGDKLTPADYLTLEAVPAYNTTPGREMYHPEHRDNGYILTLGGMRIYVAGDTEDIPEMATLGDIDIAFIPVNQPYTMTIDQAVNAARMINPRILYPYHYGDTDVTQLKKRLASDKSIDVRIKQLQ</sequence>
<dbReference type="InterPro" id="IPR036866">
    <property type="entry name" value="RibonucZ/Hydroxyglut_hydro"/>
</dbReference>
<protein>
    <recommendedName>
        <fullName evidence="2">Metallo-beta-lactamase domain-containing protein</fullName>
    </recommendedName>
</protein>
<dbReference type="SUPFAM" id="SSF56281">
    <property type="entry name" value="Metallo-hydrolase/oxidoreductase"/>
    <property type="match status" value="1"/>
</dbReference>
<proteinExistence type="predicted"/>
<name>A0A644US34_9ZZZZ</name>
<dbReference type="PANTHER" id="PTHR43546:SF3">
    <property type="entry name" value="UPF0173 METAL-DEPENDENT HYDROLASE MJ1163"/>
    <property type="match status" value="1"/>
</dbReference>